<evidence type="ECO:0000259" key="6">
    <source>
        <dbReference type="SMART" id="SM00833"/>
    </source>
</evidence>
<dbReference type="Proteomes" id="UP001596439">
    <property type="component" value="Unassembled WGS sequence"/>
</dbReference>
<dbReference type="Pfam" id="PF02492">
    <property type="entry name" value="cobW"/>
    <property type="match status" value="1"/>
</dbReference>
<dbReference type="SUPFAM" id="SSF90002">
    <property type="entry name" value="Hypothetical protein YjiA, C-terminal domain"/>
    <property type="match status" value="1"/>
</dbReference>
<dbReference type="InterPro" id="IPR011629">
    <property type="entry name" value="CobW-like_C"/>
</dbReference>
<evidence type="ECO:0000313" key="7">
    <source>
        <dbReference type="EMBL" id="MFC7389920.1"/>
    </source>
</evidence>
<keyword evidence="8" id="KW-1185">Reference proteome</keyword>
<gene>
    <name evidence="7" type="ORF">ACFQO8_07160</name>
</gene>
<dbReference type="InterPro" id="IPR036627">
    <property type="entry name" value="CobW-likC_sf"/>
</dbReference>
<evidence type="ECO:0000256" key="3">
    <source>
        <dbReference type="ARBA" id="ARBA00023186"/>
    </source>
</evidence>
<comment type="catalytic activity">
    <reaction evidence="5">
        <text>GTP + H2O = GDP + phosphate + H(+)</text>
        <dbReference type="Rhea" id="RHEA:19669"/>
        <dbReference type="ChEBI" id="CHEBI:15377"/>
        <dbReference type="ChEBI" id="CHEBI:15378"/>
        <dbReference type="ChEBI" id="CHEBI:37565"/>
        <dbReference type="ChEBI" id="CHEBI:43474"/>
        <dbReference type="ChEBI" id="CHEBI:58189"/>
    </reaction>
    <physiologicalReaction direction="left-to-right" evidence="5">
        <dbReference type="Rhea" id="RHEA:19670"/>
    </physiologicalReaction>
</comment>
<evidence type="ECO:0000256" key="1">
    <source>
        <dbReference type="ARBA" id="ARBA00022741"/>
    </source>
</evidence>
<name>A0ABW2PN50_9BACL</name>
<dbReference type="InterPro" id="IPR051316">
    <property type="entry name" value="Zinc-reg_GTPase_activator"/>
</dbReference>
<evidence type="ECO:0000256" key="4">
    <source>
        <dbReference type="ARBA" id="ARBA00034320"/>
    </source>
</evidence>
<dbReference type="PANTHER" id="PTHR13748">
    <property type="entry name" value="COBW-RELATED"/>
    <property type="match status" value="1"/>
</dbReference>
<keyword evidence="3" id="KW-0143">Chaperone</keyword>
<dbReference type="SMART" id="SM00833">
    <property type="entry name" value="CobW_C"/>
    <property type="match status" value="1"/>
</dbReference>
<comment type="similarity">
    <text evidence="4">Belongs to the SIMIBI class G3E GTPase family. ZNG1 subfamily.</text>
</comment>
<dbReference type="Gene3D" id="3.40.50.300">
    <property type="entry name" value="P-loop containing nucleotide triphosphate hydrolases"/>
    <property type="match status" value="1"/>
</dbReference>
<organism evidence="7 8">
    <name type="scientific">Exiguobacterium aestuarii</name>
    <dbReference type="NCBI Taxonomy" id="273527"/>
    <lineage>
        <taxon>Bacteria</taxon>
        <taxon>Bacillati</taxon>
        <taxon>Bacillota</taxon>
        <taxon>Bacilli</taxon>
        <taxon>Bacillales</taxon>
        <taxon>Bacillales Family XII. Incertae Sedis</taxon>
        <taxon>Exiguobacterium</taxon>
    </lineage>
</organism>
<reference evidence="8" key="1">
    <citation type="journal article" date="2019" name="Int. J. Syst. Evol. Microbiol.">
        <title>The Global Catalogue of Microorganisms (GCM) 10K type strain sequencing project: providing services to taxonomists for standard genome sequencing and annotation.</title>
        <authorList>
            <consortium name="The Broad Institute Genomics Platform"/>
            <consortium name="The Broad Institute Genome Sequencing Center for Infectious Disease"/>
            <person name="Wu L."/>
            <person name="Ma J."/>
        </authorList>
    </citation>
    <scope>NUCLEOTIDE SEQUENCE [LARGE SCALE GENOMIC DNA]</scope>
    <source>
        <strain evidence="8">CCUG 55590</strain>
    </source>
</reference>
<evidence type="ECO:0000313" key="8">
    <source>
        <dbReference type="Proteomes" id="UP001596439"/>
    </source>
</evidence>
<keyword evidence="2" id="KW-0378">Hydrolase</keyword>
<dbReference type="CDD" id="cd03112">
    <property type="entry name" value="CobW-like"/>
    <property type="match status" value="1"/>
</dbReference>
<sequence length="316" mass="36048">MIPVQLVTGFLGAGKTTYMNRLLAATDEKICLIVNELGAVNIDEQLIVKMDQEQIELSNGCICCSIQNDLSKTFYQLLAKQETFDRIIIETTGVADPAPIIQTIYYDEYLRQHFKMNAILTVVDASQMDRELFKEGIHQIAYADLILLNKTDLVSVEQLHDARERITQINPTVRIVETIQTKGDYELLENTFQLSRVDEEQLSRLTEATASVSSLRAITLNADRPLSRERVTRYVREVLMHYEDSIYRMKAIVRLKDENRKFVIQATNQLMGATFANELHEGDRSVFVWIGKELDAEALARGLKACEVEQDETYSS</sequence>
<dbReference type="InterPro" id="IPR027417">
    <property type="entry name" value="P-loop_NTPase"/>
</dbReference>
<dbReference type="SUPFAM" id="SSF52540">
    <property type="entry name" value="P-loop containing nucleoside triphosphate hydrolases"/>
    <property type="match status" value="1"/>
</dbReference>
<dbReference type="EMBL" id="JBHTCE010000001">
    <property type="protein sequence ID" value="MFC7389920.1"/>
    <property type="molecule type" value="Genomic_DNA"/>
</dbReference>
<proteinExistence type="inferred from homology"/>
<keyword evidence="1" id="KW-0547">Nucleotide-binding</keyword>
<accession>A0ABW2PN50</accession>
<comment type="caution">
    <text evidence="7">The sequence shown here is derived from an EMBL/GenBank/DDBJ whole genome shotgun (WGS) entry which is preliminary data.</text>
</comment>
<evidence type="ECO:0000256" key="5">
    <source>
        <dbReference type="ARBA" id="ARBA00049117"/>
    </source>
</evidence>
<dbReference type="PANTHER" id="PTHR13748:SF62">
    <property type="entry name" value="COBW DOMAIN-CONTAINING PROTEIN"/>
    <property type="match status" value="1"/>
</dbReference>
<dbReference type="RefSeq" id="WP_214788384.1">
    <property type="nucleotide sequence ID" value="NZ_JANIEL010000004.1"/>
</dbReference>
<dbReference type="InterPro" id="IPR003495">
    <property type="entry name" value="CobW/HypB/UreG_nucleotide-bd"/>
</dbReference>
<dbReference type="Pfam" id="PF07683">
    <property type="entry name" value="CobW_C"/>
    <property type="match status" value="1"/>
</dbReference>
<protein>
    <submittedName>
        <fullName evidence="7">CobW family GTP-binding protein</fullName>
    </submittedName>
</protein>
<evidence type="ECO:0000256" key="2">
    <source>
        <dbReference type="ARBA" id="ARBA00022801"/>
    </source>
</evidence>
<feature type="domain" description="CobW C-terminal" evidence="6">
    <location>
        <begin position="215"/>
        <end position="307"/>
    </location>
</feature>
<dbReference type="Gene3D" id="3.30.1220.10">
    <property type="entry name" value="CobW-like, C-terminal domain"/>
    <property type="match status" value="1"/>
</dbReference>